<dbReference type="GO" id="GO:0016787">
    <property type="term" value="F:hydrolase activity"/>
    <property type="evidence" value="ECO:0007669"/>
    <property type="project" value="UniProtKB-KW"/>
</dbReference>
<name>A0ABV1P3R6_9ACTN</name>
<proteinExistence type="predicted"/>
<dbReference type="Gene3D" id="3.40.50.150">
    <property type="entry name" value="Vaccinia Virus protein VP39"/>
    <property type="match status" value="1"/>
</dbReference>
<dbReference type="Proteomes" id="UP001482520">
    <property type="component" value="Unassembled WGS sequence"/>
</dbReference>
<dbReference type="EC" id="2.1.-.-" evidence="2"/>
<evidence type="ECO:0000313" key="3">
    <source>
        <dbReference type="Proteomes" id="UP001482520"/>
    </source>
</evidence>
<dbReference type="EMBL" id="JBEGDP010000038">
    <property type="protein sequence ID" value="MEQ7849397.1"/>
    <property type="molecule type" value="Genomic_DNA"/>
</dbReference>
<dbReference type="Pfam" id="PF13649">
    <property type="entry name" value="Methyltransf_25"/>
    <property type="match status" value="1"/>
</dbReference>
<accession>A0ABV1P3R6</accession>
<sequence>MSDDSADHWDAVFASRDLDTVSWFEETPTHSLELLRQQPGSVIDIGAGASRLPDALLTDGRDDITVLDISHEALAVTRERLGSAEGRVAYVVSDVLAWQPARTYDAWHDRAVLHFLTAPADQAAYVDLAARTLSPDGLLVLATFGPDGPTSCSGLPTVRHSADDLAALLTPAFTLTHAETLLHRTPARAEQQFTWVTARRTNDSH</sequence>
<dbReference type="RefSeq" id="WP_349805671.1">
    <property type="nucleotide sequence ID" value="NZ_JBEGDP010000038.1"/>
</dbReference>
<organism evidence="2 3">
    <name type="scientific">Nocardioides kribbensis</name>
    <dbReference type="NCBI Taxonomy" id="305517"/>
    <lineage>
        <taxon>Bacteria</taxon>
        <taxon>Bacillati</taxon>
        <taxon>Actinomycetota</taxon>
        <taxon>Actinomycetes</taxon>
        <taxon>Propionibacteriales</taxon>
        <taxon>Nocardioidaceae</taxon>
        <taxon>Nocardioides</taxon>
    </lineage>
</organism>
<reference evidence="2 3" key="1">
    <citation type="submission" date="2024-02" db="EMBL/GenBank/DDBJ databases">
        <title>Full genome sequence of Nocardioides kribbensis.</title>
        <authorList>
            <person name="Poletto B.L."/>
            <person name="Silva G."/>
            <person name="Galante D."/>
            <person name="Campos K.R."/>
            <person name="Santos M.B.N."/>
            <person name="Sacchi C.T."/>
        </authorList>
    </citation>
    <scope>NUCLEOTIDE SEQUENCE [LARGE SCALE GENOMIC DNA]</scope>
    <source>
        <strain evidence="2 3">O4R</strain>
    </source>
</reference>
<dbReference type="InterPro" id="IPR029063">
    <property type="entry name" value="SAM-dependent_MTases_sf"/>
</dbReference>
<feature type="domain" description="Methyltransferase" evidence="1">
    <location>
        <begin position="42"/>
        <end position="137"/>
    </location>
</feature>
<comment type="caution">
    <text evidence="2">The sequence shown here is derived from an EMBL/GenBank/DDBJ whole genome shotgun (WGS) entry which is preliminary data.</text>
</comment>
<gene>
    <name evidence="2" type="ORF">V6R90_19130</name>
</gene>
<keyword evidence="2" id="KW-0808">Transferase</keyword>
<dbReference type="SUPFAM" id="SSF53335">
    <property type="entry name" value="S-adenosyl-L-methionine-dependent methyltransferases"/>
    <property type="match status" value="1"/>
</dbReference>
<dbReference type="GO" id="GO:0008168">
    <property type="term" value="F:methyltransferase activity"/>
    <property type="evidence" value="ECO:0007669"/>
    <property type="project" value="UniProtKB-KW"/>
</dbReference>
<protein>
    <submittedName>
        <fullName evidence="2">Class I SAM-dependent methyltransferase</fullName>
        <ecNumber evidence="2">2.1.-.-</ecNumber>
    </submittedName>
</protein>
<dbReference type="PANTHER" id="PTHR12843:SF5">
    <property type="entry name" value="EEF1A LYSINE METHYLTRANSFERASE 2"/>
    <property type="match status" value="1"/>
</dbReference>
<keyword evidence="2" id="KW-0489">Methyltransferase</keyword>
<keyword evidence="2" id="KW-0378">Hydrolase</keyword>
<dbReference type="GO" id="GO:0032259">
    <property type="term" value="P:methylation"/>
    <property type="evidence" value="ECO:0007669"/>
    <property type="project" value="UniProtKB-KW"/>
</dbReference>
<keyword evidence="3" id="KW-1185">Reference proteome</keyword>
<dbReference type="CDD" id="cd02440">
    <property type="entry name" value="AdoMet_MTases"/>
    <property type="match status" value="1"/>
</dbReference>
<evidence type="ECO:0000313" key="2">
    <source>
        <dbReference type="EMBL" id="MEQ7849397.1"/>
    </source>
</evidence>
<dbReference type="InterPro" id="IPR041698">
    <property type="entry name" value="Methyltransf_25"/>
</dbReference>
<evidence type="ECO:0000259" key="1">
    <source>
        <dbReference type="Pfam" id="PF13649"/>
    </source>
</evidence>
<dbReference type="PANTHER" id="PTHR12843">
    <property type="entry name" value="PROTEIN-LYSINE N-METHYLTRANSFERASE METTL10"/>
    <property type="match status" value="1"/>
</dbReference>